<comment type="caution">
    <text evidence="1">The sequence shown here is derived from an EMBL/GenBank/DDBJ whole genome shotgun (WGS) entry which is preliminary data.</text>
</comment>
<dbReference type="InterPro" id="IPR043519">
    <property type="entry name" value="NT_sf"/>
</dbReference>
<organism evidence="1 2">
    <name type="scientific">Kribbella alba</name>
    <dbReference type="NCBI Taxonomy" id="190197"/>
    <lineage>
        <taxon>Bacteria</taxon>
        <taxon>Bacillati</taxon>
        <taxon>Actinomycetota</taxon>
        <taxon>Actinomycetes</taxon>
        <taxon>Propionibacteriales</taxon>
        <taxon>Kribbellaceae</taxon>
        <taxon>Kribbella</taxon>
    </lineage>
</organism>
<gene>
    <name evidence="1" type="ORF">GCM10009744_00130</name>
</gene>
<accession>A0ABP4QTW6</accession>
<dbReference type="EMBL" id="BAAANE010000001">
    <property type="protein sequence ID" value="GAA1617577.1"/>
    <property type="molecule type" value="Genomic_DNA"/>
</dbReference>
<keyword evidence="2" id="KW-1185">Reference proteome</keyword>
<name>A0ABP4QTW6_9ACTN</name>
<dbReference type="Gene3D" id="3.30.460.40">
    <property type="match status" value="1"/>
</dbReference>
<dbReference type="InterPro" id="IPR019646">
    <property type="entry name" value="Aminoglyc_AdlTrfase"/>
</dbReference>
<dbReference type="Pfam" id="PF10706">
    <property type="entry name" value="Aminoglyc_resit"/>
    <property type="match status" value="1"/>
</dbReference>
<evidence type="ECO:0008006" key="3">
    <source>
        <dbReference type="Google" id="ProtNLM"/>
    </source>
</evidence>
<dbReference type="RefSeq" id="WP_344107153.1">
    <property type="nucleotide sequence ID" value="NZ_BAAANE010000001.1"/>
</dbReference>
<dbReference type="Proteomes" id="UP001501319">
    <property type="component" value="Unassembled WGS sequence"/>
</dbReference>
<proteinExistence type="predicted"/>
<protein>
    <recommendedName>
        <fullName evidence="3">Amino acid transporter</fullName>
    </recommendedName>
</protein>
<dbReference type="SUPFAM" id="SSF81301">
    <property type="entry name" value="Nucleotidyltransferase"/>
    <property type="match status" value="1"/>
</dbReference>
<evidence type="ECO:0000313" key="1">
    <source>
        <dbReference type="EMBL" id="GAA1617577.1"/>
    </source>
</evidence>
<evidence type="ECO:0000313" key="2">
    <source>
        <dbReference type="Proteomes" id="UP001501319"/>
    </source>
</evidence>
<sequence>MEAIDQAVELLAAKGLFEGYPRPYWVAGGWALDLFARRVRRPHGDVDVLVLARDLEVVAETFTGPRPVLQFAETGEQRRWADGENLTPGPHALVFPDNECGTPVQILLGAADGDEWVYHRGRGTLRKSLTEITLRSPQGIPYLAPEIVLLYKSRNLRPKDDADFTDVHHLLDAARRQWLIEHIVPGYPDHPWLPALRVRSS</sequence>
<reference evidence="2" key="1">
    <citation type="journal article" date="2019" name="Int. J. Syst. Evol. Microbiol.">
        <title>The Global Catalogue of Microorganisms (GCM) 10K type strain sequencing project: providing services to taxonomists for standard genome sequencing and annotation.</title>
        <authorList>
            <consortium name="The Broad Institute Genomics Platform"/>
            <consortium name="The Broad Institute Genome Sequencing Center for Infectious Disease"/>
            <person name="Wu L."/>
            <person name="Ma J."/>
        </authorList>
    </citation>
    <scope>NUCLEOTIDE SEQUENCE [LARGE SCALE GENOMIC DNA]</scope>
    <source>
        <strain evidence="2">JCM 14306</strain>
    </source>
</reference>